<feature type="domain" description="PAC" evidence="9">
    <location>
        <begin position="416"/>
        <end position="468"/>
    </location>
</feature>
<dbReference type="InterPro" id="IPR036890">
    <property type="entry name" value="HATPase_C_sf"/>
</dbReference>
<feature type="domain" description="Response regulatory" evidence="8">
    <location>
        <begin position="742"/>
        <end position="855"/>
    </location>
</feature>
<dbReference type="SUPFAM" id="SSF55785">
    <property type="entry name" value="PYP-like sensor domain (PAS domain)"/>
    <property type="match status" value="1"/>
</dbReference>
<dbReference type="InterPro" id="IPR003661">
    <property type="entry name" value="HisK_dim/P_dom"/>
</dbReference>
<dbReference type="InterPro" id="IPR036097">
    <property type="entry name" value="HisK_dim/P_sf"/>
</dbReference>
<dbReference type="CDD" id="cd18774">
    <property type="entry name" value="PDC2_HK_sensor"/>
    <property type="match status" value="1"/>
</dbReference>
<dbReference type="PRINTS" id="PR00344">
    <property type="entry name" value="BCTRLSENSOR"/>
</dbReference>
<dbReference type="SUPFAM" id="SSF55874">
    <property type="entry name" value="ATPase domain of HSP90 chaperone/DNA topoisomerase II/histidine kinase"/>
    <property type="match status" value="1"/>
</dbReference>
<dbReference type="PANTHER" id="PTHR43547:SF2">
    <property type="entry name" value="HYBRID SIGNAL TRANSDUCTION HISTIDINE KINASE C"/>
    <property type="match status" value="1"/>
</dbReference>
<dbReference type="CDD" id="cd00082">
    <property type="entry name" value="HisKA"/>
    <property type="match status" value="1"/>
</dbReference>
<evidence type="ECO:0000259" key="7">
    <source>
        <dbReference type="PROSITE" id="PS50109"/>
    </source>
</evidence>
<feature type="transmembrane region" description="Helical" evidence="6">
    <location>
        <begin position="264"/>
        <end position="287"/>
    </location>
</feature>
<evidence type="ECO:0000256" key="6">
    <source>
        <dbReference type="SAM" id="Phobius"/>
    </source>
</evidence>
<sequence>MTFRWPVASLRSYLVAMILLASVPMAVFMSLQILRDARAQSERLNDSLLRTSAVMAESIDRELVASLDALQLLAEDAPPGDLQALGEHLQQRPRTRSSWQSLFIADPQGRVLVPLAGQPWPLPGEPAPDALGAQHVSDLVESQGRRAVVVSVALQGGHRLAAWIDVAHWQAMLGRVGEPLGGYAALFDGGRRIIARTRAPERAVGQPLPASAVAAMGQRASGVHRTVLLEGDATVVGWHAVGGTAWGVAVGVLSDPIEQQHRRALFTAVGTAALCLLLGVAMALWMARRVTGPLLALGAAGDGLAADGRPHPAPVREIEALRDAVMTARQEEAAARLRLQRQADEFEALFRGSPIGLAFAQDAQCQKVLRNRALDDMMRGPPGAEGAPVDVLQDGRLLMGPELPLAVAARTGLPVPAAELELRAGHAPARFVIMQTVPLLDTDGRSRGAIGAVLDITDRKRAEARLLDIDRERTALVEREQAARREAEQANQAKDEFLAMLGHELRNPLNAVASAVEVLKLLGGGGERADDARDIISRQTRHLAHLMDDLLDMARVASGKVVLERRPLDLGKLVAALVATMRLSGDTREHTLSTELQEVWVDADSIRIEQVAGNLLTNALKYTPPGGHVQVRVAAEGQEAVLEVRDNGVGIPPQLLTRAFDLFVQGERSLDRRAGGLGVGLTLVKRLVELHGGSVTAESAPAGSGEPGGPREGSVFRVRLPRIPSPPPPDARGQPSQLRGRTVLLVEDNDDALQALKAVLELDGHRVSTAADGEQGLALLLQQLPEVAVVDIGLPKLTGFEVARRSRAAGYAGRLIALSGYGMVTNTRQALQSGFDAHLTKPVDFDRLRELFDDR</sequence>
<evidence type="ECO:0000256" key="2">
    <source>
        <dbReference type="ARBA" id="ARBA00012438"/>
    </source>
</evidence>
<evidence type="ECO:0000256" key="4">
    <source>
        <dbReference type="PROSITE-ProRule" id="PRU00169"/>
    </source>
</evidence>
<dbReference type="PANTHER" id="PTHR43547">
    <property type="entry name" value="TWO-COMPONENT HISTIDINE KINASE"/>
    <property type="match status" value="1"/>
</dbReference>
<dbReference type="Pfam" id="PF00512">
    <property type="entry name" value="HisKA"/>
    <property type="match status" value="1"/>
</dbReference>
<feature type="region of interest" description="Disordered" evidence="5">
    <location>
        <begin position="695"/>
        <end position="714"/>
    </location>
</feature>
<protein>
    <recommendedName>
        <fullName evidence="2">histidine kinase</fullName>
        <ecNumber evidence="2">2.7.13.3</ecNumber>
    </recommendedName>
</protein>
<evidence type="ECO:0000256" key="5">
    <source>
        <dbReference type="SAM" id="MobiDB-lite"/>
    </source>
</evidence>
<keyword evidence="6" id="KW-0812">Transmembrane</keyword>
<dbReference type="InterPro" id="IPR011006">
    <property type="entry name" value="CheY-like_superfamily"/>
</dbReference>
<gene>
    <name evidence="10" type="ORF">MW290_07755</name>
</gene>
<name>A0ABY4S3Z0_AQUTE</name>
<dbReference type="Gene3D" id="3.30.565.10">
    <property type="entry name" value="Histidine kinase-like ATPase, C-terminal domain"/>
    <property type="match status" value="1"/>
</dbReference>
<evidence type="ECO:0000256" key="3">
    <source>
        <dbReference type="ARBA" id="ARBA00022553"/>
    </source>
</evidence>
<keyword evidence="10" id="KW-0547">Nucleotide-binding</keyword>
<proteinExistence type="predicted"/>
<accession>A0ABY4S3Z0</accession>
<dbReference type="EMBL" id="CP097635">
    <property type="protein sequence ID" value="URI05841.1"/>
    <property type="molecule type" value="Genomic_DNA"/>
</dbReference>
<dbReference type="GO" id="GO:0005524">
    <property type="term" value="F:ATP binding"/>
    <property type="evidence" value="ECO:0007669"/>
    <property type="project" value="UniProtKB-KW"/>
</dbReference>
<evidence type="ECO:0000259" key="8">
    <source>
        <dbReference type="PROSITE" id="PS50110"/>
    </source>
</evidence>
<dbReference type="PROSITE" id="PS50110">
    <property type="entry name" value="RESPONSE_REGULATORY"/>
    <property type="match status" value="1"/>
</dbReference>
<dbReference type="InterPro" id="IPR035965">
    <property type="entry name" value="PAS-like_dom_sf"/>
</dbReference>
<evidence type="ECO:0000313" key="11">
    <source>
        <dbReference type="Proteomes" id="UP001056201"/>
    </source>
</evidence>
<dbReference type="SUPFAM" id="SSF52172">
    <property type="entry name" value="CheY-like"/>
    <property type="match status" value="1"/>
</dbReference>
<dbReference type="PROSITE" id="PS50113">
    <property type="entry name" value="PAC"/>
    <property type="match status" value="1"/>
</dbReference>
<dbReference type="Gene3D" id="1.10.287.130">
    <property type="match status" value="1"/>
</dbReference>
<feature type="transmembrane region" description="Helical" evidence="6">
    <location>
        <begin position="12"/>
        <end position="34"/>
    </location>
</feature>
<dbReference type="Gene3D" id="3.30.450.20">
    <property type="entry name" value="PAS domain"/>
    <property type="match status" value="1"/>
</dbReference>
<dbReference type="Pfam" id="PF02518">
    <property type="entry name" value="HATPase_c"/>
    <property type="match status" value="1"/>
</dbReference>
<feature type="modified residue" description="4-aspartylphosphate" evidence="4">
    <location>
        <position position="791"/>
    </location>
</feature>
<dbReference type="PROSITE" id="PS50109">
    <property type="entry name" value="HIS_KIN"/>
    <property type="match status" value="1"/>
</dbReference>
<feature type="domain" description="Histidine kinase" evidence="7">
    <location>
        <begin position="500"/>
        <end position="724"/>
    </location>
</feature>
<dbReference type="CDD" id="cd00075">
    <property type="entry name" value="HATPase"/>
    <property type="match status" value="1"/>
</dbReference>
<dbReference type="Pfam" id="PF00072">
    <property type="entry name" value="Response_reg"/>
    <property type="match status" value="1"/>
</dbReference>
<keyword evidence="6" id="KW-0472">Membrane</keyword>
<dbReference type="InterPro" id="IPR003594">
    <property type="entry name" value="HATPase_dom"/>
</dbReference>
<dbReference type="SMART" id="SM00387">
    <property type="entry name" value="HATPase_c"/>
    <property type="match status" value="1"/>
</dbReference>
<keyword evidence="10" id="KW-0067">ATP-binding</keyword>
<dbReference type="InterPro" id="IPR005467">
    <property type="entry name" value="His_kinase_dom"/>
</dbReference>
<dbReference type="SUPFAM" id="SSF47384">
    <property type="entry name" value="Homodimeric domain of signal transducing histidine kinase"/>
    <property type="match status" value="1"/>
</dbReference>
<comment type="catalytic activity">
    <reaction evidence="1">
        <text>ATP + protein L-histidine = ADP + protein N-phospho-L-histidine.</text>
        <dbReference type="EC" id="2.7.13.3"/>
    </reaction>
</comment>
<evidence type="ECO:0000256" key="1">
    <source>
        <dbReference type="ARBA" id="ARBA00000085"/>
    </source>
</evidence>
<dbReference type="RefSeq" id="WP_250194106.1">
    <property type="nucleotide sequence ID" value="NZ_CP097635.1"/>
</dbReference>
<keyword evidence="6" id="KW-1133">Transmembrane helix</keyword>
<dbReference type="InterPro" id="IPR004358">
    <property type="entry name" value="Sig_transdc_His_kin-like_C"/>
</dbReference>
<dbReference type="InterPro" id="IPR001789">
    <property type="entry name" value="Sig_transdc_resp-reg_receiver"/>
</dbReference>
<dbReference type="SMART" id="SM00388">
    <property type="entry name" value="HisKA"/>
    <property type="match status" value="1"/>
</dbReference>
<organism evidence="10 11">
    <name type="scientific">Aquincola tertiaricarbonis</name>
    <dbReference type="NCBI Taxonomy" id="391953"/>
    <lineage>
        <taxon>Bacteria</taxon>
        <taxon>Pseudomonadati</taxon>
        <taxon>Pseudomonadota</taxon>
        <taxon>Betaproteobacteria</taxon>
        <taxon>Burkholderiales</taxon>
        <taxon>Sphaerotilaceae</taxon>
        <taxon>Aquincola</taxon>
    </lineage>
</organism>
<dbReference type="SMART" id="SM00448">
    <property type="entry name" value="REC"/>
    <property type="match status" value="1"/>
</dbReference>
<keyword evidence="11" id="KW-1185">Reference proteome</keyword>
<reference evidence="10" key="1">
    <citation type="submission" date="2022-05" db="EMBL/GenBank/DDBJ databases">
        <title>An RpoN-dependent PEP-CTERM gene is involved in floc formation of an Aquincola tertiaricarbonis strain.</title>
        <authorList>
            <person name="Qiu D."/>
            <person name="Xia M."/>
        </authorList>
    </citation>
    <scope>NUCLEOTIDE SEQUENCE</scope>
    <source>
        <strain evidence="10">RN12</strain>
    </source>
</reference>
<dbReference type="Gene3D" id="3.40.50.2300">
    <property type="match status" value="1"/>
</dbReference>
<dbReference type="Proteomes" id="UP001056201">
    <property type="component" value="Chromosome 1"/>
</dbReference>
<evidence type="ECO:0000313" key="10">
    <source>
        <dbReference type="EMBL" id="URI05841.1"/>
    </source>
</evidence>
<dbReference type="EC" id="2.7.13.3" evidence="2"/>
<dbReference type="InterPro" id="IPR000700">
    <property type="entry name" value="PAS-assoc_C"/>
</dbReference>
<keyword evidence="3 4" id="KW-0597">Phosphoprotein</keyword>
<evidence type="ECO:0000259" key="9">
    <source>
        <dbReference type="PROSITE" id="PS50113"/>
    </source>
</evidence>